<evidence type="ECO:0000256" key="2">
    <source>
        <dbReference type="SAM" id="Phobius"/>
    </source>
</evidence>
<feature type="region of interest" description="Disordered" evidence="1">
    <location>
        <begin position="23"/>
        <end position="52"/>
    </location>
</feature>
<proteinExistence type="predicted"/>
<keyword evidence="2" id="KW-1133">Transmembrane helix</keyword>
<dbReference type="EMBL" id="HBHX01023046">
    <property type="protein sequence ID" value="CAE0112131.1"/>
    <property type="molecule type" value="Transcribed_RNA"/>
</dbReference>
<accession>A0A7S3EWI5</accession>
<organism evidence="3">
    <name type="scientific">Haptolina ericina</name>
    <dbReference type="NCBI Taxonomy" id="156174"/>
    <lineage>
        <taxon>Eukaryota</taxon>
        <taxon>Haptista</taxon>
        <taxon>Haptophyta</taxon>
        <taxon>Prymnesiophyceae</taxon>
        <taxon>Prymnesiales</taxon>
        <taxon>Prymnesiaceae</taxon>
        <taxon>Haptolina</taxon>
    </lineage>
</organism>
<evidence type="ECO:0000256" key="1">
    <source>
        <dbReference type="SAM" id="MobiDB-lite"/>
    </source>
</evidence>
<keyword evidence="2" id="KW-0472">Membrane</keyword>
<gene>
    <name evidence="3" type="ORF">HERI1096_LOCUS12791</name>
</gene>
<dbReference type="AlphaFoldDB" id="A0A7S3EWI5"/>
<feature type="transmembrane region" description="Helical" evidence="2">
    <location>
        <begin position="92"/>
        <end position="111"/>
    </location>
</feature>
<evidence type="ECO:0000313" key="3">
    <source>
        <dbReference type="EMBL" id="CAE0112131.1"/>
    </source>
</evidence>
<protein>
    <submittedName>
        <fullName evidence="3">Uncharacterized protein</fullName>
    </submittedName>
</protein>
<sequence length="122" mass="13202">MEAYHEYNEQMSQRMFSGVGDIDEDHEMMGEGAANSANRQNDAGNAMDATADLSPSRANDALEWKQQTDETDRVAIENGGASGKREVVGSKGLFMVALLGASCVVAITYAFRLGSRVFLFAE</sequence>
<keyword evidence="2" id="KW-0812">Transmembrane</keyword>
<reference evidence="3" key="1">
    <citation type="submission" date="2021-01" db="EMBL/GenBank/DDBJ databases">
        <authorList>
            <person name="Corre E."/>
            <person name="Pelletier E."/>
            <person name="Niang G."/>
            <person name="Scheremetjew M."/>
            <person name="Finn R."/>
            <person name="Kale V."/>
            <person name="Holt S."/>
            <person name="Cochrane G."/>
            <person name="Meng A."/>
            <person name="Brown T."/>
            <person name="Cohen L."/>
        </authorList>
    </citation>
    <scope>NUCLEOTIDE SEQUENCE</scope>
    <source>
        <strain evidence="3">CCMP281</strain>
    </source>
</reference>
<name>A0A7S3EWI5_9EUKA</name>